<sequence>MNPPDGKWCVAAIGDDLRPWTAFKWGDPTDRSVQDFRTWRQAMNYANRKAAFESAINKLMYGVCGTRCNQSHWELLA</sequence>
<proteinExistence type="predicted"/>
<gene>
    <name evidence="1" type="ORF">RHRU231_450166</name>
</gene>
<dbReference type="Proteomes" id="UP000042997">
    <property type="component" value="Unassembled WGS sequence"/>
</dbReference>
<evidence type="ECO:0000313" key="1">
    <source>
        <dbReference type="EMBL" id="CDZ88999.1"/>
    </source>
</evidence>
<name>A0A098BJR9_9NOCA</name>
<dbReference type="RefSeq" id="WP_040272074.1">
    <property type="nucleotide sequence ID" value="NZ_JAPWIU010000038.1"/>
</dbReference>
<protein>
    <submittedName>
        <fullName evidence="1">Uncharacterized protein</fullName>
    </submittedName>
</protein>
<reference evidence="1 2" key="1">
    <citation type="journal article" date="2014" name="Genome Announc.">
        <title>Draft Genome Sequence of Propane- and Butane-Oxidizing Actinobacterium Rhodococcus ruber IEGM 231.</title>
        <authorList>
            <person name="Ivshina I.B."/>
            <person name="Kuyukina M.S."/>
            <person name="Krivoruchko A.V."/>
            <person name="Barbe V."/>
            <person name="Fischer C."/>
        </authorList>
    </citation>
    <scope>NUCLEOTIDE SEQUENCE [LARGE SCALE GENOMIC DNA]</scope>
</reference>
<organism evidence="1 2">
    <name type="scientific">Rhodococcus ruber</name>
    <dbReference type="NCBI Taxonomy" id="1830"/>
    <lineage>
        <taxon>Bacteria</taxon>
        <taxon>Bacillati</taxon>
        <taxon>Actinomycetota</taxon>
        <taxon>Actinomycetes</taxon>
        <taxon>Mycobacteriales</taxon>
        <taxon>Nocardiaceae</taxon>
        <taxon>Rhodococcus</taxon>
    </lineage>
</organism>
<dbReference type="AlphaFoldDB" id="A0A098BJR9"/>
<dbReference type="EMBL" id="CCSD01000056">
    <property type="protein sequence ID" value="CDZ88999.1"/>
    <property type="molecule type" value="Genomic_DNA"/>
</dbReference>
<evidence type="ECO:0000313" key="2">
    <source>
        <dbReference type="Proteomes" id="UP000042997"/>
    </source>
</evidence>
<accession>A0A098BJR9</accession>